<evidence type="ECO:0000259" key="6">
    <source>
        <dbReference type="PROSITE" id="PS51737"/>
    </source>
</evidence>
<accession>A0ABM6D2I2</accession>
<evidence type="ECO:0000256" key="1">
    <source>
        <dbReference type="ARBA" id="ARBA00022908"/>
    </source>
</evidence>
<evidence type="ECO:0000256" key="3">
    <source>
        <dbReference type="ARBA" id="ARBA00023172"/>
    </source>
</evidence>
<dbReference type="InterPro" id="IPR038109">
    <property type="entry name" value="DNA_bind_recomb_sf"/>
</dbReference>
<dbReference type="InterPro" id="IPR036162">
    <property type="entry name" value="Resolvase-like_N_sf"/>
</dbReference>
<feature type="active site" description="O-(5'-phospho-DNA)-serine intermediate" evidence="4">
    <location>
        <position position="27"/>
    </location>
</feature>
<dbReference type="PROSITE" id="PS00397">
    <property type="entry name" value="RECOMBINASES_1"/>
    <property type="match status" value="1"/>
</dbReference>
<dbReference type="InterPro" id="IPR050639">
    <property type="entry name" value="SSR_resolvase"/>
</dbReference>
<dbReference type="RefSeq" id="WP_065536352.1">
    <property type="nucleotide sequence ID" value="NZ_CP016534.2"/>
</dbReference>
<reference evidence="7" key="1">
    <citation type="submission" date="2016-10" db="EMBL/GenBank/DDBJ databases">
        <authorList>
            <person name="See-Too W.S."/>
        </authorList>
    </citation>
    <scope>NUCLEOTIDE SEQUENCE</scope>
    <source>
        <strain evidence="7">DSM 14505</strain>
    </source>
</reference>
<dbReference type="SUPFAM" id="SSF53041">
    <property type="entry name" value="Resolvase-like"/>
    <property type="match status" value="1"/>
</dbReference>
<dbReference type="InterPro" id="IPR011109">
    <property type="entry name" value="DNA_bind_recombinase_dom"/>
</dbReference>
<evidence type="ECO:0000313" key="8">
    <source>
        <dbReference type="Proteomes" id="UP000092661"/>
    </source>
</evidence>
<evidence type="ECO:0000313" key="7">
    <source>
        <dbReference type="EMBL" id="ANU09408.1"/>
    </source>
</evidence>
<dbReference type="Pfam" id="PF00239">
    <property type="entry name" value="Resolvase"/>
    <property type="match status" value="1"/>
</dbReference>
<organism evidence="7 8">
    <name type="scientific">Planococcus antarcticus DSM 14505</name>
    <dbReference type="NCBI Taxonomy" id="1185653"/>
    <lineage>
        <taxon>Bacteria</taxon>
        <taxon>Bacillati</taxon>
        <taxon>Bacillota</taxon>
        <taxon>Bacilli</taxon>
        <taxon>Bacillales</taxon>
        <taxon>Caryophanaceae</taxon>
        <taxon>Planococcus</taxon>
    </lineage>
</organism>
<dbReference type="PROSITE" id="PS51736">
    <property type="entry name" value="RECOMBINASES_3"/>
    <property type="match status" value="1"/>
</dbReference>
<dbReference type="Pfam" id="PF13408">
    <property type="entry name" value="Zn_ribbon_recom"/>
    <property type="match status" value="1"/>
</dbReference>
<evidence type="ECO:0000259" key="5">
    <source>
        <dbReference type="PROSITE" id="PS51736"/>
    </source>
</evidence>
<keyword evidence="1" id="KW-0229">DNA integration</keyword>
<dbReference type="Gene3D" id="3.90.1750.20">
    <property type="entry name" value="Putative Large Serine Recombinase, Chain B, Domain 2"/>
    <property type="match status" value="1"/>
</dbReference>
<keyword evidence="2" id="KW-0238">DNA-binding</keyword>
<dbReference type="PANTHER" id="PTHR30461">
    <property type="entry name" value="DNA-INVERTASE FROM LAMBDOID PROPHAGE"/>
    <property type="match status" value="1"/>
</dbReference>
<dbReference type="InterPro" id="IPR025827">
    <property type="entry name" value="Zn_ribbon_recom_dom"/>
</dbReference>
<dbReference type="SMART" id="SM00857">
    <property type="entry name" value="Resolvase"/>
    <property type="match status" value="1"/>
</dbReference>
<evidence type="ECO:0000256" key="4">
    <source>
        <dbReference type="PROSITE-ProRule" id="PRU10137"/>
    </source>
</evidence>
<protein>
    <submittedName>
        <fullName evidence="7">Resolvase</fullName>
    </submittedName>
</protein>
<proteinExistence type="predicted"/>
<name>A0ABM6D2I2_9BACL</name>
<dbReference type="Proteomes" id="UP000092661">
    <property type="component" value="Chromosome"/>
</dbReference>
<sequence length="558" mass="63818">MHLSNEYNKLAQPIEKKKKAAIYARVSTVEQAEEGYSIDEQVRLLREFCKKEGYEVCGEYVDRGISGKNISGRPALQQLLSAAHNKEFDIVLVWKMNRFSRKSIDLLNIVEMLKTKNIGFRSYTEKYETESPSGKLQFQMMAAISEFERANISENVKMGMLARARAGYWNGGKVLGYDIDSTEVDDRNRAASKLVINEDEGQTVRKIFDLYTGGFGYKSIAGQLNRAGHQTKRKKSFSINSVKQILQNPLYVGIIRFNVRRDWTEKRRNNINPDPVMEKGKHVPLISQDTWDQTLAIMKSRGGRPNRIHSGEHPLTGIIRCPVCNSGMVLSRTTNKTKDGTKRVLEYYVCGAWKNKGSTVCRSNGVRVNYADEYVLTKIANVANNDRLIKSIVLKINSEREKNRSPLQNDYKRLEKAIDSVQLRKDKILGLFEEGIVEKDDLIGRLATLNEEIAGLEERKAPIKSKMWQDDTIEVNFTLVKDVMDSFTKMFKESLSREQRKHLLHLLINKITISESREIDSIKIQLNKEVVKHFTTPEGERSSDDDDLSPSFTVFLEL</sequence>
<dbReference type="EMBL" id="CP016534">
    <property type="protein sequence ID" value="ANU09408.1"/>
    <property type="molecule type" value="Genomic_DNA"/>
</dbReference>
<dbReference type="CDD" id="cd00338">
    <property type="entry name" value="Ser_Recombinase"/>
    <property type="match status" value="1"/>
</dbReference>
<dbReference type="Pfam" id="PF07508">
    <property type="entry name" value="Recombinase"/>
    <property type="match status" value="1"/>
</dbReference>
<evidence type="ECO:0000256" key="2">
    <source>
        <dbReference type="ARBA" id="ARBA00023125"/>
    </source>
</evidence>
<keyword evidence="8" id="KW-1185">Reference proteome</keyword>
<dbReference type="InterPro" id="IPR006119">
    <property type="entry name" value="Resolv_N"/>
</dbReference>
<dbReference type="Gene3D" id="3.40.50.1390">
    <property type="entry name" value="Resolvase, N-terminal catalytic domain"/>
    <property type="match status" value="1"/>
</dbReference>
<dbReference type="PANTHER" id="PTHR30461:SF23">
    <property type="entry name" value="DNA RECOMBINASE-RELATED"/>
    <property type="match status" value="1"/>
</dbReference>
<gene>
    <name evidence="7" type="ORF">BBH88_03330</name>
</gene>
<dbReference type="InterPro" id="IPR006118">
    <property type="entry name" value="Recombinase_CS"/>
</dbReference>
<dbReference type="PROSITE" id="PS51737">
    <property type="entry name" value="RECOMBINASE_DNA_BIND"/>
    <property type="match status" value="1"/>
</dbReference>
<feature type="domain" description="Resolvase/invertase-type recombinase catalytic" evidence="5">
    <location>
        <begin position="19"/>
        <end position="167"/>
    </location>
</feature>
<keyword evidence="3" id="KW-0233">DNA recombination</keyword>
<feature type="domain" description="Recombinase" evidence="6">
    <location>
        <begin position="174"/>
        <end position="304"/>
    </location>
</feature>